<dbReference type="Gene3D" id="1.10.10.10">
    <property type="entry name" value="Winged helix-like DNA-binding domain superfamily/Winged helix DNA-binding domain"/>
    <property type="match status" value="2"/>
</dbReference>
<evidence type="ECO:0000256" key="1">
    <source>
        <dbReference type="ARBA" id="ARBA00023015"/>
    </source>
</evidence>
<dbReference type="InterPro" id="IPR000485">
    <property type="entry name" value="AsnC-type_HTH_dom"/>
</dbReference>
<dbReference type="PRINTS" id="PR00033">
    <property type="entry name" value="HTHASNC"/>
</dbReference>
<name>A0A193LDJ5_9GAMM</name>
<dbReference type="KEGG" id="woc:BA177_04565"/>
<dbReference type="InterPro" id="IPR036390">
    <property type="entry name" value="WH_DNA-bd_sf"/>
</dbReference>
<dbReference type="Proteomes" id="UP000092695">
    <property type="component" value="Chromosome"/>
</dbReference>
<protein>
    <recommendedName>
        <fullName evidence="4">HTH asnC-type domain-containing protein</fullName>
    </recommendedName>
</protein>
<keyword evidence="3" id="KW-0804">Transcription</keyword>
<gene>
    <name evidence="5" type="ORF">BA177_04565</name>
</gene>
<dbReference type="PROSITE" id="PS00519">
    <property type="entry name" value="HTH_ASNC_1"/>
    <property type="match status" value="1"/>
</dbReference>
<reference evidence="5 6" key="1">
    <citation type="submission" date="2016-06" db="EMBL/GenBank/DDBJ databases">
        <title>Complete genome sequence of a deep-branching marine Gamma Proteobacterium Woeseia oceani type strain XK5.</title>
        <authorList>
            <person name="Mu D."/>
            <person name="Du Z."/>
        </authorList>
    </citation>
    <scope>NUCLEOTIDE SEQUENCE [LARGE SCALE GENOMIC DNA]</scope>
    <source>
        <strain evidence="5 6">XK5</strain>
    </source>
</reference>
<dbReference type="PROSITE" id="PS50956">
    <property type="entry name" value="HTH_ASNC_2"/>
    <property type="match status" value="2"/>
</dbReference>
<feature type="domain" description="HTH asnC-type" evidence="4">
    <location>
        <begin position="1"/>
        <end position="61"/>
    </location>
</feature>
<proteinExistence type="predicted"/>
<dbReference type="PANTHER" id="PTHR30154:SF34">
    <property type="entry name" value="TRANSCRIPTIONAL REGULATOR AZLB"/>
    <property type="match status" value="1"/>
</dbReference>
<dbReference type="GO" id="GO:0043565">
    <property type="term" value="F:sequence-specific DNA binding"/>
    <property type="evidence" value="ECO:0007669"/>
    <property type="project" value="InterPro"/>
</dbReference>
<dbReference type="EMBL" id="CP016268">
    <property type="protein sequence ID" value="ANO50582.1"/>
    <property type="molecule type" value="Genomic_DNA"/>
</dbReference>
<evidence type="ECO:0000313" key="5">
    <source>
        <dbReference type="EMBL" id="ANO50582.1"/>
    </source>
</evidence>
<keyword evidence="1" id="KW-0805">Transcription regulation</keyword>
<evidence type="ECO:0000313" key="6">
    <source>
        <dbReference type="Proteomes" id="UP000092695"/>
    </source>
</evidence>
<dbReference type="InterPro" id="IPR019885">
    <property type="entry name" value="Tscrpt_reg_HTH_AsnC-type_CS"/>
</dbReference>
<feature type="domain" description="HTH asnC-type" evidence="4">
    <location>
        <begin position="152"/>
        <end position="197"/>
    </location>
</feature>
<dbReference type="GO" id="GO:0005829">
    <property type="term" value="C:cytosol"/>
    <property type="evidence" value="ECO:0007669"/>
    <property type="project" value="TreeGrafter"/>
</dbReference>
<dbReference type="PANTHER" id="PTHR30154">
    <property type="entry name" value="LEUCINE-RESPONSIVE REGULATORY PROTEIN"/>
    <property type="match status" value="1"/>
</dbReference>
<evidence type="ECO:0000256" key="3">
    <source>
        <dbReference type="ARBA" id="ARBA00023163"/>
    </source>
</evidence>
<dbReference type="InterPro" id="IPR036388">
    <property type="entry name" value="WH-like_DNA-bd_sf"/>
</dbReference>
<dbReference type="STRING" id="1548547.BA177_04565"/>
<sequence length="303" mass="33606">MDQLTKNIIAILRRHGRISYSDIARELGTTRDFVARTVNPLIQSGELRIIAGPHPRVLGLTVSAHLSIKVSGNIEPILSSLEEMESLVFISVAAGAYQIIAETGLPSMADLGQQVATIRAIEGVTEVQVLLYERILSSFFLGEEPESFDHNFDEVDISIITLLQQDGRASYADIARNVGLSLSGCRTRVQRLLESGVMQIGAIKKRSDMTDDLLFGIGINVHANQTDVTRRIGEEPGLEFMARTVGRFDIIATLSFNSLRDFNQMVSQLLALPTVTFCEQWLHVQIVRERYDRTLEHLKVSAG</sequence>
<evidence type="ECO:0000256" key="2">
    <source>
        <dbReference type="ARBA" id="ARBA00023125"/>
    </source>
</evidence>
<dbReference type="AlphaFoldDB" id="A0A193LDJ5"/>
<accession>A0A193LDJ5</accession>
<dbReference type="GO" id="GO:0043200">
    <property type="term" value="P:response to amino acid"/>
    <property type="evidence" value="ECO:0007669"/>
    <property type="project" value="TreeGrafter"/>
</dbReference>
<dbReference type="InterPro" id="IPR019888">
    <property type="entry name" value="Tscrpt_reg_AsnC-like"/>
</dbReference>
<dbReference type="Pfam" id="PF13404">
    <property type="entry name" value="HTH_AsnC-type"/>
    <property type="match status" value="2"/>
</dbReference>
<keyword evidence="6" id="KW-1185">Reference proteome</keyword>
<organism evidence="5 6">
    <name type="scientific">Woeseia oceani</name>
    <dbReference type="NCBI Taxonomy" id="1548547"/>
    <lineage>
        <taxon>Bacteria</taxon>
        <taxon>Pseudomonadati</taxon>
        <taxon>Pseudomonadota</taxon>
        <taxon>Gammaproteobacteria</taxon>
        <taxon>Woeseiales</taxon>
        <taxon>Woeseiaceae</taxon>
        <taxon>Woeseia</taxon>
    </lineage>
</organism>
<dbReference type="RefSeq" id="WP_068613471.1">
    <property type="nucleotide sequence ID" value="NZ_CP016268.1"/>
</dbReference>
<dbReference type="SUPFAM" id="SSF46785">
    <property type="entry name" value="Winged helix' DNA-binding domain"/>
    <property type="match status" value="2"/>
</dbReference>
<keyword evidence="2" id="KW-0238">DNA-binding</keyword>
<dbReference type="SMART" id="SM00344">
    <property type="entry name" value="HTH_ASNC"/>
    <property type="match status" value="2"/>
</dbReference>
<evidence type="ECO:0000259" key="4">
    <source>
        <dbReference type="PROSITE" id="PS50956"/>
    </source>
</evidence>
<dbReference type="Gene3D" id="3.30.70.920">
    <property type="match status" value="1"/>
</dbReference>